<dbReference type="EMBL" id="JH711803">
    <property type="protein sequence ID" value="EIW51447.1"/>
    <property type="molecule type" value="Genomic_DNA"/>
</dbReference>
<name>R7S778_TRAVS</name>
<dbReference type="KEGG" id="tvs:TRAVEDRAFT_54564"/>
<dbReference type="Proteomes" id="UP000054317">
    <property type="component" value="Unassembled WGS sequence"/>
</dbReference>
<keyword evidence="2" id="KW-1185">Reference proteome</keyword>
<sequence length="222" mass="25215">MPPQHLVVALVSAPLHIHSSQFGMMADLQDKQTIYQYPEFQQFVDAILANQPWRKDDNEDELMRWLLGMKMTIYSGTHFNMFFQHMEDMSMLDGIAGKFILEYTMVTRQRKIVAFKNAVAHCKVALKVETDRTIASFKIGMGERDNALVNCIAAHKRSVQDVAAAGIKLGRAEQSLRDAESEYSRLMKLQSFRPWAGQVRAAEWDAKIAAIGKPWVEIPVGK</sequence>
<dbReference type="AlphaFoldDB" id="R7S778"/>
<evidence type="ECO:0000313" key="2">
    <source>
        <dbReference type="Proteomes" id="UP000054317"/>
    </source>
</evidence>
<organism evidence="1 2">
    <name type="scientific">Trametes versicolor (strain FP-101664)</name>
    <name type="common">White-rot fungus</name>
    <name type="synonym">Coriolus versicolor</name>
    <dbReference type="NCBI Taxonomy" id="717944"/>
    <lineage>
        <taxon>Eukaryota</taxon>
        <taxon>Fungi</taxon>
        <taxon>Dikarya</taxon>
        <taxon>Basidiomycota</taxon>
        <taxon>Agaricomycotina</taxon>
        <taxon>Agaricomycetes</taxon>
        <taxon>Polyporales</taxon>
        <taxon>Polyporaceae</taxon>
        <taxon>Trametes</taxon>
    </lineage>
</organism>
<dbReference type="RefSeq" id="XP_008045673.1">
    <property type="nucleotide sequence ID" value="XM_008047482.1"/>
</dbReference>
<evidence type="ECO:0000313" key="1">
    <source>
        <dbReference type="EMBL" id="EIW51447.1"/>
    </source>
</evidence>
<gene>
    <name evidence="1" type="ORF">TRAVEDRAFT_54564</name>
</gene>
<dbReference type="GeneID" id="19417442"/>
<protein>
    <submittedName>
        <fullName evidence="1">Uncharacterized protein</fullName>
    </submittedName>
</protein>
<accession>R7S778</accession>
<proteinExistence type="predicted"/>
<reference evidence="2" key="1">
    <citation type="journal article" date="2012" name="Science">
        <title>The Paleozoic origin of enzymatic lignin decomposition reconstructed from 31 fungal genomes.</title>
        <authorList>
            <person name="Floudas D."/>
            <person name="Binder M."/>
            <person name="Riley R."/>
            <person name="Barry K."/>
            <person name="Blanchette R.A."/>
            <person name="Henrissat B."/>
            <person name="Martinez A.T."/>
            <person name="Otillar R."/>
            <person name="Spatafora J.W."/>
            <person name="Yadav J.S."/>
            <person name="Aerts A."/>
            <person name="Benoit I."/>
            <person name="Boyd A."/>
            <person name="Carlson A."/>
            <person name="Copeland A."/>
            <person name="Coutinho P.M."/>
            <person name="de Vries R.P."/>
            <person name="Ferreira P."/>
            <person name="Findley K."/>
            <person name="Foster B."/>
            <person name="Gaskell J."/>
            <person name="Glotzer D."/>
            <person name="Gorecki P."/>
            <person name="Heitman J."/>
            <person name="Hesse C."/>
            <person name="Hori C."/>
            <person name="Igarashi K."/>
            <person name="Jurgens J.A."/>
            <person name="Kallen N."/>
            <person name="Kersten P."/>
            <person name="Kohler A."/>
            <person name="Kuees U."/>
            <person name="Kumar T.K.A."/>
            <person name="Kuo A."/>
            <person name="LaButti K."/>
            <person name="Larrondo L.F."/>
            <person name="Lindquist E."/>
            <person name="Ling A."/>
            <person name="Lombard V."/>
            <person name="Lucas S."/>
            <person name="Lundell T."/>
            <person name="Martin R."/>
            <person name="McLaughlin D.J."/>
            <person name="Morgenstern I."/>
            <person name="Morin E."/>
            <person name="Murat C."/>
            <person name="Nagy L.G."/>
            <person name="Nolan M."/>
            <person name="Ohm R.A."/>
            <person name="Patyshakuliyeva A."/>
            <person name="Rokas A."/>
            <person name="Ruiz-Duenas F.J."/>
            <person name="Sabat G."/>
            <person name="Salamov A."/>
            <person name="Samejima M."/>
            <person name="Schmutz J."/>
            <person name="Slot J.C."/>
            <person name="St John F."/>
            <person name="Stenlid J."/>
            <person name="Sun H."/>
            <person name="Sun S."/>
            <person name="Syed K."/>
            <person name="Tsang A."/>
            <person name="Wiebenga A."/>
            <person name="Young D."/>
            <person name="Pisabarro A."/>
            <person name="Eastwood D.C."/>
            <person name="Martin F."/>
            <person name="Cullen D."/>
            <person name="Grigoriev I.V."/>
            <person name="Hibbett D.S."/>
        </authorList>
    </citation>
    <scope>NUCLEOTIDE SEQUENCE [LARGE SCALE GENOMIC DNA]</scope>
    <source>
        <strain evidence="2">FP-101664</strain>
    </source>
</reference>